<dbReference type="RefSeq" id="WP_147425705.1">
    <property type="nucleotide sequence ID" value="NZ_RBKU01000001.1"/>
</dbReference>
<dbReference type="EMBL" id="RBKU01000001">
    <property type="protein sequence ID" value="RKR84181.1"/>
    <property type="molecule type" value="Genomic_DNA"/>
</dbReference>
<dbReference type="OrthoDB" id="799923at2"/>
<reference evidence="2 3" key="1">
    <citation type="submission" date="2018-10" db="EMBL/GenBank/DDBJ databases">
        <title>Genomic Encyclopedia of Archaeal and Bacterial Type Strains, Phase II (KMG-II): from individual species to whole genera.</title>
        <authorList>
            <person name="Goeker M."/>
        </authorList>
    </citation>
    <scope>NUCLEOTIDE SEQUENCE [LARGE SCALE GENOMIC DNA]</scope>
    <source>
        <strain evidence="2 3">DSM 18602</strain>
    </source>
</reference>
<dbReference type="AlphaFoldDB" id="A0A495J635"/>
<evidence type="ECO:0000313" key="3">
    <source>
        <dbReference type="Proteomes" id="UP000268007"/>
    </source>
</evidence>
<keyword evidence="3" id="KW-1185">Reference proteome</keyword>
<comment type="caution">
    <text evidence="2">The sequence shown here is derived from an EMBL/GenBank/DDBJ whole genome shotgun (WGS) entry which is preliminary data.</text>
</comment>
<proteinExistence type="predicted"/>
<protein>
    <submittedName>
        <fullName evidence="2">Uncharacterized protein</fullName>
    </submittedName>
</protein>
<gene>
    <name evidence="2" type="ORF">BDD43_4408</name>
</gene>
<name>A0A495J635_9SPHI</name>
<dbReference type="Proteomes" id="UP000268007">
    <property type="component" value="Unassembled WGS sequence"/>
</dbReference>
<evidence type="ECO:0000313" key="2">
    <source>
        <dbReference type="EMBL" id="RKR84181.1"/>
    </source>
</evidence>
<sequence>MKKIFTILSLILLISVRGYSQQIDTTKHKESDHHRMTRFISQRLNLDSVKAAQIVAIQDSYKAGMKQVISNGSLTETQKHRAIDSLVIKKNNSLSAILTPEQQEKIIPSTERQKKGLQGNQKP</sequence>
<evidence type="ECO:0000256" key="1">
    <source>
        <dbReference type="SAM" id="MobiDB-lite"/>
    </source>
</evidence>
<organism evidence="2 3">
    <name type="scientific">Mucilaginibacter gracilis</name>
    <dbReference type="NCBI Taxonomy" id="423350"/>
    <lineage>
        <taxon>Bacteria</taxon>
        <taxon>Pseudomonadati</taxon>
        <taxon>Bacteroidota</taxon>
        <taxon>Sphingobacteriia</taxon>
        <taxon>Sphingobacteriales</taxon>
        <taxon>Sphingobacteriaceae</taxon>
        <taxon>Mucilaginibacter</taxon>
    </lineage>
</organism>
<feature type="region of interest" description="Disordered" evidence="1">
    <location>
        <begin position="100"/>
        <end position="123"/>
    </location>
</feature>
<accession>A0A495J635</accession>